<name>A0A7X0L198_9ACTN</name>
<gene>
    <name evidence="2" type="ORF">BKA00_004898</name>
</gene>
<dbReference type="Proteomes" id="UP000546324">
    <property type="component" value="Unassembled WGS sequence"/>
</dbReference>
<sequence length="186" mass="19540">MKMSSGKVLYAIVCGAGAASDLEAFVLLAQGAGWHVRVIATPMGAKFLDMDRLAALTGGPVRTDFREPHETSNGLPPADAVVVAPATFNTINKWALGITDTVAVGMLCEHLGMGVPTLAVPQVKAELAAHLAFARSLDALRSMGAHVLFDPTAPPDARMPSWREVLTELDGILDGRTGGRPKTEAQ</sequence>
<evidence type="ECO:0000313" key="3">
    <source>
        <dbReference type="Proteomes" id="UP000546324"/>
    </source>
</evidence>
<dbReference type="InterPro" id="IPR003382">
    <property type="entry name" value="Flavoprotein"/>
</dbReference>
<dbReference type="SUPFAM" id="SSF52507">
    <property type="entry name" value="Homo-oligomeric flavin-containing Cys decarboxylases, HFCD"/>
    <property type="match status" value="1"/>
</dbReference>
<reference evidence="2 3" key="1">
    <citation type="submission" date="2020-08" db="EMBL/GenBank/DDBJ databases">
        <title>Sequencing the genomes of 1000 actinobacteria strains.</title>
        <authorList>
            <person name="Klenk H.-P."/>
        </authorList>
    </citation>
    <scope>NUCLEOTIDE SEQUENCE [LARGE SCALE GENOMIC DNA]</scope>
    <source>
        <strain evidence="2 3">DSM 43675</strain>
    </source>
</reference>
<accession>A0A7X0L198</accession>
<dbReference type="RefSeq" id="WP_185028624.1">
    <property type="nucleotide sequence ID" value="NZ_JACHMQ010000001.1"/>
</dbReference>
<dbReference type="InterPro" id="IPR036551">
    <property type="entry name" value="Flavin_trans-like"/>
</dbReference>
<evidence type="ECO:0000313" key="2">
    <source>
        <dbReference type="EMBL" id="MBB6397984.1"/>
    </source>
</evidence>
<protein>
    <submittedName>
        <fullName evidence="2">Phosphopantothenoylcysteine synthetase/decarboxylase</fullName>
    </submittedName>
</protein>
<dbReference type="GO" id="GO:0003824">
    <property type="term" value="F:catalytic activity"/>
    <property type="evidence" value="ECO:0007669"/>
    <property type="project" value="InterPro"/>
</dbReference>
<proteinExistence type="predicted"/>
<dbReference type="EMBL" id="JACHMQ010000001">
    <property type="protein sequence ID" value="MBB6397984.1"/>
    <property type="molecule type" value="Genomic_DNA"/>
</dbReference>
<dbReference type="Pfam" id="PF02441">
    <property type="entry name" value="Flavoprotein"/>
    <property type="match status" value="1"/>
</dbReference>
<keyword evidence="3" id="KW-1185">Reference proteome</keyword>
<dbReference type="AlphaFoldDB" id="A0A7X0L198"/>
<evidence type="ECO:0000259" key="1">
    <source>
        <dbReference type="Pfam" id="PF02441"/>
    </source>
</evidence>
<organism evidence="2 3">
    <name type="scientific">Actinomadura coerulea</name>
    <dbReference type="NCBI Taxonomy" id="46159"/>
    <lineage>
        <taxon>Bacteria</taxon>
        <taxon>Bacillati</taxon>
        <taxon>Actinomycetota</taxon>
        <taxon>Actinomycetes</taxon>
        <taxon>Streptosporangiales</taxon>
        <taxon>Thermomonosporaceae</taxon>
        <taxon>Actinomadura</taxon>
    </lineage>
</organism>
<feature type="domain" description="Flavoprotein" evidence="1">
    <location>
        <begin position="12"/>
        <end position="107"/>
    </location>
</feature>
<comment type="caution">
    <text evidence="2">The sequence shown here is derived from an EMBL/GenBank/DDBJ whole genome shotgun (WGS) entry which is preliminary data.</text>
</comment>
<dbReference type="Gene3D" id="3.40.50.1950">
    <property type="entry name" value="Flavin prenyltransferase-like"/>
    <property type="match status" value="1"/>
</dbReference>